<evidence type="ECO:0000256" key="4">
    <source>
        <dbReference type="ARBA" id="ARBA00022448"/>
    </source>
</evidence>
<dbReference type="SMART" id="SM00013">
    <property type="entry name" value="LRRNT"/>
    <property type="match status" value="1"/>
</dbReference>
<comment type="catalytic activity">
    <reaction evidence="27">
        <text>leukotriene C4 = leukotriene A4 + glutathione</text>
        <dbReference type="Rhea" id="RHEA:17617"/>
        <dbReference type="ChEBI" id="CHEBI:57463"/>
        <dbReference type="ChEBI" id="CHEBI:57925"/>
        <dbReference type="ChEBI" id="CHEBI:57973"/>
        <dbReference type="EC" id="4.4.1.20"/>
    </reaction>
    <physiologicalReaction direction="right-to-left" evidence="27">
        <dbReference type="Rhea" id="RHEA:17619"/>
    </physiologicalReaction>
</comment>
<name>A0A8C5QGT0_9ANUR</name>
<keyword evidence="8 33" id="KW-0812">Transmembrane</keyword>
<evidence type="ECO:0000256" key="15">
    <source>
        <dbReference type="ARBA" id="ARBA00023098"/>
    </source>
</evidence>
<dbReference type="PROSITE" id="PS51450">
    <property type="entry name" value="LRR"/>
    <property type="match status" value="1"/>
</dbReference>
<evidence type="ECO:0000256" key="31">
    <source>
        <dbReference type="ARBA" id="ARBA00076908"/>
    </source>
</evidence>
<dbReference type="GO" id="GO:0071805">
    <property type="term" value="P:potassium ion transmembrane transport"/>
    <property type="evidence" value="ECO:0007669"/>
    <property type="project" value="UniProtKB-ARBA"/>
</dbReference>
<dbReference type="GO" id="GO:0005635">
    <property type="term" value="C:nuclear envelope"/>
    <property type="evidence" value="ECO:0007669"/>
    <property type="project" value="TreeGrafter"/>
</dbReference>
<feature type="region of interest" description="Disordered" evidence="32">
    <location>
        <begin position="287"/>
        <end position="306"/>
    </location>
</feature>
<dbReference type="InterPro" id="IPR001129">
    <property type="entry name" value="Membr-assoc_MAPEG"/>
</dbReference>
<sequence length="460" mass="51708">MDKGGHHKHRFPCASHNFLLLIMAIGLVELGLSCPKECDCEHLIVNCTAKQLEEFPMGIPMDTRQLILKRNNLTYLPSVELNLLIDLVYLDCSYNILGDSLEATFIALPLVYLDLSHNNLSKITTDTFYLLTSLVVLKLSDNPNLEEIEKDAFANNTGLRQLDLSRTALYYLDVTTVSQLPSLRTVGLSSNPWDCYCPLKEFLKWVIESDLYFTDEENMTCSTPLHIHGELLRNTEPHINLMCFTNLYQRDYIFLMLVGFVIFGSGTVVAWLTGVCVLIYDRLCGSTDEDEEDDDPPPPPKPKKKAEAQVKMVVLSKEHGFVLLTGAASFIMVTHLAINVSKARKKYKVEYPNMYSDDPENGNIFNCIQRAHQNTLEFYPTFLFFLSAGGLSYPRAASALGVIWIVGKEVYAHGYYTGDPRKCARGDFGSFAFLGLFGTTVCSAFKLLGWGLNPKTWSCC</sequence>
<feature type="compositionally biased region" description="Acidic residues" evidence="32">
    <location>
        <begin position="287"/>
        <end position="296"/>
    </location>
</feature>
<keyword evidence="7" id="KW-0808">Transferase</keyword>
<dbReference type="Gene3D" id="3.80.10.10">
    <property type="entry name" value="Ribonuclease Inhibitor"/>
    <property type="match status" value="1"/>
</dbReference>
<dbReference type="GO" id="GO:0004364">
    <property type="term" value="F:glutathione transferase activity"/>
    <property type="evidence" value="ECO:0007669"/>
    <property type="project" value="TreeGrafter"/>
</dbReference>
<evidence type="ECO:0000256" key="23">
    <source>
        <dbReference type="ARBA" id="ARBA00037884"/>
    </source>
</evidence>
<dbReference type="InterPro" id="IPR000372">
    <property type="entry name" value="LRRNT"/>
</dbReference>
<keyword evidence="15" id="KW-0443">Lipid metabolism</keyword>
<dbReference type="Proteomes" id="UP000694569">
    <property type="component" value="Unplaced"/>
</dbReference>
<dbReference type="GO" id="GO:0005741">
    <property type="term" value="C:mitochondrial outer membrane"/>
    <property type="evidence" value="ECO:0007669"/>
    <property type="project" value="UniProtKB-SubCell"/>
</dbReference>
<reference evidence="36" key="1">
    <citation type="submission" date="2025-08" db="UniProtKB">
        <authorList>
            <consortium name="Ensembl"/>
        </authorList>
    </citation>
    <scope>IDENTIFICATION</scope>
</reference>
<keyword evidence="12 33" id="KW-1133">Transmembrane helix</keyword>
<evidence type="ECO:0000256" key="34">
    <source>
        <dbReference type="SAM" id="SignalP"/>
    </source>
</evidence>
<evidence type="ECO:0000256" key="14">
    <source>
        <dbReference type="ARBA" id="ARBA00023065"/>
    </source>
</evidence>
<dbReference type="FunFam" id="1.20.120.550:FF:000004">
    <property type="entry name" value="Microsomal glutathione S-transferase 3"/>
    <property type="match status" value="1"/>
</dbReference>
<dbReference type="InterPro" id="IPR050997">
    <property type="entry name" value="MAPEG"/>
</dbReference>
<keyword evidence="21" id="KW-0449">Lipoprotein</keyword>
<feature type="signal peptide" evidence="34">
    <location>
        <begin position="1"/>
        <end position="33"/>
    </location>
</feature>
<comment type="pathway">
    <text evidence="24">Lipid metabolism; arachidonate metabolism.</text>
</comment>
<keyword evidence="13" id="KW-0560">Oxidoreductase</keyword>
<reference evidence="36" key="2">
    <citation type="submission" date="2025-09" db="UniProtKB">
        <authorList>
            <consortium name="Ensembl"/>
        </authorList>
    </citation>
    <scope>IDENTIFICATION</scope>
</reference>
<dbReference type="GO" id="GO:0004464">
    <property type="term" value="F:leukotriene-C4 synthase activity"/>
    <property type="evidence" value="ECO:0007669"/>
    <property type="project" value="UniProtKB-EC"/>
</dbReference>
<evidence type="ECO:0000259" key="35">
    <source>
        <dbReference type="SMART" id="SM00013"/>
    </source>
</evidence>
<keyword evidence="37" id="KW-1185">Reference proteome</keyword>
<evidence type="ECO:0000256" key="9">
    <source>
        <dbReference type="ARBA" id="ARBA00022729"/>
    </source>
</evidence>
<dbReference type="Pfam" id="PF01124">
    <property type="entry name" value="MAPEG"/>
    <property type="match status" value="1"/>
</dbReference>
<evidence type="ECO:0000256" key="30">
    <source>
        <dbReference type="ARBA" id="ARBA00075145"/>
    </source>
</evidence>
<evidence type="ECO:0000256" key="29">
    <source>
        <dbReference type="ARBA" id="ARBA00069748"/>
    </source>
</evidence>
<keyword evidence="4" id="KW-0813">Transport</keyword>
<evidence type="ECO:0000256" key="8">
    <source>
        <dbReference type="ARBA" id="ARBA00022692"/>
    </source>
</evidence>
<dbReference type="AlphaFoldDB" id="A0A8C5QGT0"/>
<dbReference type="Pfam" id="PF13855">
    <property type="entry name" value="LRR_8"/>
    <property type="match status" value="1"/>
</dbReference>
<accession>A0A8C5QGT0</accession>
<evidence type="ECO:0000256" key="26">
    <source>
        <dbReference type="ARBA" id="ARBA00043664"/>
    </source>
</evidence>
<dbReference type="SUPFAM" id="SSF52058">
    <property type="entry name" value="L domain-like"/>
    <property type="match status" value="1"/>
</dbReference>
<comment type="pathway">
    <text evidence="23">Lipid metabolism; leukotriene C4 biosynthesis.</text>
</comment>
<evidence type="ECO:0000256" key="27">
    <source>
        <dbReference type="ARBA" id="ARBA00049298"/>
    </source>
</evidence>
<dbReference type="PANTHER" id="PTHR10250">
    <property type="entry name" value="MICROSOMAL GLUTATHIONE S-TRANSFERASE"/>
    <property type="match status" value="1"/>
</dbReference>
<organism evidence="36 37">
    <name type="scientific">Leptobrachium leishanense</name>
    <name type="common">Leishan spiny toad</name>
    <dbReference type="NCBI Taxonomy" id="445787"/>
    <lineage>
        <taxon>Eukaryota</taxon>
        <taxon>Metazoa</taxon>
        <taxon>Chordata</taxon>
        <taxon>Craniata</taxon>
        <taxon>Vertebrata</taxon>
        <taxon>Euteleostomi</taxon>
        <taxon>Amphibia</taxon>
        <taxon>Batrachia</taxon>
        <taxon>Anura</taxon>
        <taxon>Pelobatoidea</taxon>
        <taxon>Megophryidae</taxon>
        <taxon>Leptobrachium</taxon>
    </lineage>
</organism>
<dbReference type="InterPro" id="IPR023352">
    <property type="entry name" value="MAPEG-like_dom_sf"/>
</dbReference>
<evidence type="ECO:0000256" key="32">
    <source>
        <dbReference type="SAM" id="MobiDB-lite"/>
    </source>
</evidence>
<evidence type="ECO:0000256" key="11">
    <source>
        <dbReference type="ARBA" id="ARBA00022787"/>
    </source>
</evidence>
<keyword evidence="20" id="KW-0456">Lyase</keyword>
<comment type="catalytic activity">
    <reaction evidence="28">
        <text>15-deoxy-Delta(12,14)-prostaglandin J2 + glutathione = 15-deoxy-Delta(12,14)-prostaglandin J2-S-(R)-glutathione</text>
        <dbReference type="Rhea" id="RHEA:75963"/>
        <dbReference type="ChEBI" id="CHEBI:57925"/>
        <dbReference type="ChEBI" id="CHEBI:85236"/>
        <dbReference type="ChEBI" id="CHEBI:194498"/>
    </reaction>
    <physiologicalReaction direction="left-to-right" evidence="28">
        <dbReference type="Rhea" id="RHEA:75964"/>
    </physiologicalReaction>
</comment>
<evidence type="ECO:0000256" key="21">
    <source>
        <dbReference type="ARBA" id="ARBA00023288"/>
    </source>
</evidence>
<dbReference type="GO" id="GO:0006629">
    <property type="term" value="P:lipid metabolic process"/>
    <property type="evidence" value="ECO:0007669"/>
    <property type="project" value="UniProtKB-KW"/>
</dbReference>
<comment type="similarity">
    <text evidence="3">Belongs to the MAPEG family.</text>
</comment>
<evidence type="ECO:0000256" key="7">
    <source>
        <dbReference type="ARBA" id="ARBA00022679"/>
    </source>
</evidence>
<evidence type="ECO:0000256" key="22">
    <source>
        <dbReference type="ARBA" id="ARBA00023303"/>
    </source>
</evidence>
<evidence type="ECO:0000256" key="24">
    <source>
        <dbReference type="ARBA" id="ARBA00037916"/>
    </source>
</evidence>
<keyword evidence="10" id="KW-0677">Repeat</keyword>
<proteinExistence type="inferred from homology"/>
<dbReference type="GO" id="GO:0006691">
    <property type="term" value="P:leukotriene metabolic process"/>
    <property type="evidence" value="ECO:0007669"/>
    <property type="project" value="UniProtKB-ARBA"/>
</dbReference>
<feature type="domain" description="LRRNT" evidence="35">
    <location>
        <begin position="33"/>
        <end position="65"/>
    </location>
</feature>
<keyword evidence="16" id="KW-0496">Mitochondrion</keyword>
<protein>
    <recommendedName>
        <fullName evidence="29">Glutathione S-transferase 3, mitochondrial</fullName>
        <ecNumber evidence="25">4.4.1.20</ecNumber>
    </recommendedName>
    <alternativeName>
        <fullName evidence="30">Glutathione peroxidase MGST3</fullName>
    </alternativeName>
    <alternativeName>
        <fullName evidence="31">LTC4 synthase MGST3</fullName>
    </alternativeName>
</protein>
<evidence type="ECO:0000256" key="6">
    <source>
        <dbReference type="ARBA" id="ARBA00022614"/>
    </source>
</evidence>
<evidence type="ECO:0000313" key="36">
    <source>
        <dbReference type="Ensembl" id="ENSLLEP00000037946.1"/>
    </source>
</evidence>
<evidence type="ECO:0000256" key="33">
    <source>
        <dbReference type="SAM" id="Phobius"/>
    </source>
</evidence>
<comment type="catalytic activity">
    <reaction evidence="26">
        <text>(5S)-hydroperoxy-(6E,8Z,11Z,14Z)-eicosatetraenoate + 2 glutathione = (5S)-hydroxy-(6E,8Z,11Z,14Z)-eicosatetraenoate + glutathione disulfide + H2O</text>
        <dbReference type="Rhea" id="RHEA:48620"/>
        <dbReference type="ChEBI" id="CHEBI:15377"/>
        <dbReference type="ChEBI" id="CHEBI:57450"/>
        <dbReference type="ChEBI" id="CHEBI:57925"/>
        <dbReference type="ChEBI" id="CHEBI:58297"/>
        <dbReference type="ChEBI" id="CHEBI:90632"/>
    </reaction>
    <physiologicalReaction direction="left-to-right" evidence="26">
        <dbReference type="Rhea" id="RHEA:48621"/>
    </physiologicalReaction>
</comment>
<evidence type="ECO:0000256" key="1">
    <source>
        <dbReference type="ARBA" id="ARBA00004162"/>
    </source>
</evidence>
<dbReference type="PANTHER" id="PTHR10250:SF26">
    <property type="entry name" value="GLUTATHIONE S-TRANSFERASE 3, MITOCHONDRIAL"/>
    <property type="match status" value="1"/>
</dbReference>
<evidence type="ECO:0000256" key="20">
    <source>
        <dbReference type="ARBA" id="ARBA00023239"/>
    </source>
</evidence>
<evidence type="ECO:0000313" key="37">
    <source>
        <dbReference type="Proteomes" id="UP000694569"/>
    </source>
</evidence>
<dbReference type="EC" id="4.4.1.20" evidence="25"/>
<dbReference type="GO" id="GO:0004602">
    <property type="term" value="F:glutathione peroxidase activity"/>
    <property type="evidence" value="ECO:0007669"/>
    <property type="project" value="TreeGrafter"/>
</dbReference>
<evidence type="ECO:0000256" key="13">
    <source>
        <dbReference type="ARBA" id="ARBA00023002"/>
    </source>
</evidence>
<evidence type="ECO:0000256" key="28">
    <source>
        <dbReference type="ARBA" id="ARBA00051411"/>
    </source>
</evidence>
<evidence type="ECO:0000256" key="16">
    <source>
        <dbReference type="ARBA" id="ARBA00023128"/>
    </source>
</evidence>
<keyword evidence="18" id="KW-0564">Palmitate</keyword>
<evidence type="ECO:0000256" key="17">
    <source>
        <dbReference type="ARBA" id="ARBA00023136"/>
    </source>
</evidence>
<dbReference type="GO" id="GO:0005886">
    <property type="term" value="C:plasma membrane"/>
    <property type="evidence" value="ECO:0007669"/>
    <property type="project" value="UniProtKB-SubCell"/>
</dbReference>
<feature type="chain" id="PRO_5034698435" description="Glutathione S-transferase 3, mitochondrial" evidence="34">
    <location>
        <begin position="34"/>
        <end position="460"/>
    </location>
</feature>
<dbReference type="Pfam" id="PF01462">
    <property type="entry name" value="LRRNT"/>
    <property type="match status" value="1"/>
</dbReference>
<feature type="transmembrane region" description="Helical" evidence="33">
    <location>
        <begin position="428"/>
        <end position="448"/>
    </location>
</feature>
<dbReference type="Gene3D" id="1.20.120.550">
    <property type="entry name" value="Membrane associated eicosanoid/glutathione metabolism-like domain"/>
    <property type="match status" value="1"/>
</dbReference>
<feature type="transmembrane region" description="Helical" evidence="33">
    <location>
        <begin position="320"/>
        <end position="338"/>
    </location>
</feature>
<dbReference type="SUPFAM" id="SSF161084">
    <property type="entry name" value="MAPEG domain-like"/>
    <property type="match status" value="1"/>
</dbReference>
<evidence type="ECO:0000256" key="3">
    <source>
        <dbReference type="ARBA" id="ARBA00010459"/>
    </source>
</evidence>
<evidence type="ECO:0000256" key="12">
    <source>
        <dbReference type="ARBA" id="ARBA00022989"/>
    </source>
</evidence>
<keyword evidence="11" id="KW-1000">Mitochondrion outer membrane</keyword>
<keyword evidence="14" id="KW-0406">Ion transport</keyword>
<keyword evidence="22" id="KW-0407">Ion channel</keyword>
<keyword evidence="9 34" id="KW-0732">Signal</keyword>
<dbReference type="Ensembl" id="ENSLLET00000039413.1">
    <property type="protein sequence ID" value="ENSLLEP00000037946.1"/>
    <property type="gene ID" value="ENSLLEG00000023854.1"/>
</dbReference>
<dbReference type="InterPro" id="IPR001611">
    <property type="entry name" value="Leu-rich_rpt"/>
</dbReference>
<evidence type="ECO:0000256" key="19">
    <source>
        <dbReference type="ARBA" id="ARBA00023157"/>
    </source>
</evidence>
<evidence type="ECO:0000256" key="18">
    <source>
        <dbReference type="ARBA" id="ARBA00023139"/>
    </source>
</evidence>
<evidence type="ECO:0000256" key="5">
    <source>
        <dbReference type="ARBA" id="ARBA00022475"/>
    </source>
</evidence>
<evidence type="ECO:0000256" key="25">
    <source>
        <dbReference type="ARBA" id="ARBA00039056"/>
    </source>
</evidence>
<keyword evidence="19" id="KW-1015">Disulfide bond</keyword>
<keyword evidence="6" id="KW-0433">Leucine-rich repeat</keyword>
<dbReference type="InterPro" id="IPR032675">
    <property type="entry name" value="LRR_dom_sf"/>
</dbReference>
<keyword evidence="17 33" id="KW-0472">Membrane</keyword>
<dbReference type="GeneTree" id="ENSGT00390000008608"/>
<evidence type="ECO:0000256" key="2">
    <source>
        <dbReference type="ARBA" id="ARBA00004374"/>
    </source>
</evidence>
<feature type="transmembrane region" description="Helical" evidence="33">
    <location>
        <begin position="252"/>
        <end position="280"/>
    </location>
</feature>
<dbReference type="FunFam" id="3.80.10.10:FF:000015">
    <property type="entry name" value="Leucine rich repeat containing 38"/>
    <property type="match status" value="1"/>
</dbReference>
<dbReference type="GO" id="GO:0005783">
    <property type="term" value="C:endoplasmic reticulum"/>
    <property type="evidence" value="ECO:0007669"/>
    <property type="project" value="TreeGrafter"/>
</dbReference>
<keyword evidence="5" id="KW-1003">Cell membrane</keyword>
<evidence type="ECO:0000256" key="10">
    <source>
        <dbReference type="ARBA" id="ARBA00022737"/>
    </source>
</evidence>
<comment type="subcellular location">
    <subcellularLocation>
        <location evidence="1">Cell membrane</location>
        <topology evidence="1">Single-pass membrane protein</topology>
    </subcellularLocation>
    <subcellularLocation>
        <location evidence="2">Mitochondrion outer membrane</location>
        <topology evidence="2">Multi-pass membrane protein</topology>
    </subcellularLocation>
</comment>